<keyword evidence="8" id="KW-1133">Transmembrane helix</keyword>
<feature type="transmembrane region" description="Helical" evidence="8">
    <location>
        <begin position="59"/>
        <end position="78"/>
    </location>
</feature>
<dbReference type="GO" id="GO:0005524">
    <property type="term" value="F:ATP binding"/>
    <property type="evidence" value="ECO:0007669"/>
    <property type="project" value="UniProtKB-KW"/>
</dbReference>
<evidence type="ECO:0000256" key="6">
    <source>
        <dbReference type="ARBA" id="ARBA00023146"/>
    </source>
</evidence>
<name>J9FQD1_9ZZZZ</name>
<dbReference type="GO" id="GO:0004832">
    <property type="term" value="F:valine-tRNA ligase activity"/>
    <property type="evidence" value="ECO:0007669"/>
    <property type="project" value="UniProtKB-EC"/>
</dbReference>
<evidence type="ECO:0000256" key="8">
    <source>
        <dbReference type="SAM" id="Phobius"/>
    </source>
</evidence>
<dbReference type="GO" id="GO:0006438">
    <property type="term" value="P:valyl-tRNA aminoacylation"/>
    <property type="evidence" value="ECO:0007669"/>
    <property type="project" value="InterPro"/>
</dbReference>
<dbReference type="GO" id="GO:0005829">
    <property type="term" value="C:cytosol"/>
    <property type="evidence" value="ECO:0007669"/>
    <property type="project" value="TreeGrafter"/>
</dbReference>
<feature type="non-terminal residue" evidence="10">
    <location>
        <position position="86"/>
    </location>
</feature>
<dbReference type="SUPFAM" id="SSF52374">
    <property type="entry name" value="Nucleotidylyl transferase"/>
    <property type="match status" value="1"/>
</dbReference>
<dbReference type="Pfam" id="PF00133">
    <property type="entry name" value="tRNA-synt_1"/>
    <property type="match status" value="1"/>
</dbReference>
<organism evidence="10">
    <name type="scientific">gut metagenome</name>
    <dbReference type="NCBI Taxonomy" id="749906"/>
    <lineage>
        <taxon>unclassified sequences</taxon>
        <taxon>metagenomes</taxon>
        <taxon>organismal metagenomes</taxon>
    </lineage>
</organism>
<reference evidence="10" key="1">
    <citation type="journal article" date="2012" name="PLoS ONE">
        <title>Gene sets for utilization of primary and secondary nutrition supplies in the distal gut of endangered iberian lynx.</title>
        <authorList>
            <person name="Alcaide M."/>
            <person name="Messina E."/>
            <person name="Richter M."/>
            <person name="Bargiela R."/>
            <person name="Peplies J."/>
            <person name="Huws S.A."/>
            <person name="Newbold C.J."/>
            <person name="Golyshin P.N."/>
            <person name="Simon M.A."/>
            <person name="Lopez G."/>
            <person name="Yakimov M.M."/>
            <person name="Ferrer M."/>
        </authorList>
    </citation>
    <scope>NUCLEOTIDE SEQUENCE</scope>
</reference>
<gene>
    <name evidence="10" type="ORF">EVA_22339</name>
</gene>
<evidence type="ECO:0000256" key="5">
    <source>
        <dbReference type="ARBA" id="ARBA00022917"/>
    </source>
</evidence>
<dbReference type="InterPro" id="IPR014729">
    <property type="entry name" value="Rossmann-like_a/b/a_fold"/>
</dbReference>
<dbReference type="EMBL" id="AMCI01009403">
    <property type="protein sequence ID" value="EJW89554.1"/>
    <property type="molecule type" value="Genomic_DNA"/>
</dbReference>
<accession>J9FQD1</accession>
<keyword evidence="6 10" id="KW-0030">Aminoacyl-tRNA synthetase</keyword>
<evidence type="ECO:0000256" key="1">
    <source>
        <dbReference type="ARBA" id="ARBA00013169"/>
    </source>
</evidence>
<dbReference type="InterPro" id="IPR002300">
    <property type="entry name" value="aa-tRNA-synth_Ia"/>
</dbReference>
<evidence type="ECO:0000256" key="4">
    <source>
        <dbReference type="ARBA" id="ARBA00022840"/>
    </source>
</evidence>
<dbReference type="PRINTS" id="PR00986">
    <property type="entry name" value="TRNASYNTHVAL"/>
</dbReference>
<evidence type="ECO:0000256" key="2">
    <source>
        <dbReference type="ARBA" id="ARBA00022598"/>
    </source>
</evidence>
<keyword evidence="8" id="KW-0812">Transmembrane</keyword>
<dbReference type="AlphaFoldDB" id="J9FQD1"/>
<feature type="non-terminal residue" evidence="10">
    <location>
        <position position="1"/>
    </location>
</feature>
<comment type="caution">
    <text evidence="10">The sequence shown here is derived from an EMBL/GenBank/DDBJ whole genome shotgun (WGS) entry which is preliminary data.</text>
</comment>
<evidence type="ECO:0000256" key="3">
    <source>
        <dbReference type="ARBA" id="ARBA00022741"/>
    </source>
</evidence>
<proteinExistence type="predicted"/>
<feature type="domain" description="Aminoacyl-tRNA synthetase class Ia" evidence="9">
    <location>
        <begin position="20"/>
        <end position="85"/>
    </location>
</feature>
<keyword evidence="4" id="KW-0067">ATP-binding</keyword>
<keyword evidence="5" id="KW-0648">Protein biosynthesis</keyword>
<evidence type="ECO:0000256" key="7">
    <source>
        <dbReference type="ARBA" id="ARBA00029936"/>
    </source>
</evidence>
<evidence type="ECO:0000313" key="10">
    <source>
        <dbReference type="EMBL" id="EJW89554.1"/>
    </source>
</evidence>
<sequence length="86" mass="9595">KGNVYVARSEEEAQAQAGEGVVLTRDADVLDTWFSSAMVPFSTLGWPSPEADDKTAYDLYLPSTVLVTGYDIIFFWVARMVMMTKH</sequence>
<dbReference type="PANTHER" id="PTHR11946:SF93">
    <property type="entry name" value="VALINE--TRNA LIGASE, CHLOROPLASTIC_MITOCHONDRIAL 2"/>
    <property type="match status" value="1"/>
</dbReference>
<protein>
    <recommendedName>
        <fullName evidence="1">valine--tRNA ligase</fullName>
        <ecNumber evidence="1">6.1.1.9</ecNumber>
    </recommendedName>
    <alternativeName>
        <fullName evidence="7">Valyl-tRNA synthetase</fullName>
    </alternativeName>
</protein>
<dbReference type="EC" id="6.1.1.9" evidence="1"/>
<keyword evidence="8" id="KW-0472">Membrane</keyword>
<evidence type="ECO:0000259" key="9">
    <source>
        <dbReference type="Pfam" id="PF00133"/>
    </source>
</evidence>
<dbReference type="InterPro" id="IPR002303">
    <property type="entry name" value="Valyl-tRNA_ligase"/>
</dbReference>
<dbReference type="Gene3D" id="3.40.50.620">
    <property type="entry name" value="HUPs"/>
    <property type="match status" value="1"/>
</dbReference>
<keyword evidence="2 10" id="KW-0436">Ligase</keyword>
<dbReference type="PANTHER" id="PTHR11946">
    <property type="entry name" value="VALYL-TRNA SYNTHETASES"/>
    <property type="match status" value="1"/>
</dbReference>
<keyword evidence="3" id="KW-0547">Nucleotide-binding</keyword>